<evidence type="ECO:0000313" key="4">
    <source>
        <dbReference type="WBParaSite" id="HPLM_0001134701-mRNA-1"/>
    </source>
</evidence>
<feature type="region of interest" description="Disordered" evidence="1">
    <location>
        <begin position="1"/>
        <end position="39"/>
    </location>
</feature>
<dbReference type="OrthoDB" id="10599676at2759"/>
<gene>
    <name evidence="2" type="ORF">HPLM_LOCUS11339</name>
</gene>
<accession>A0A0N4WJX7</accession>
<evidence type="ECO:0000313" key="3">
    <source>
        <dbReference type="Proteomes" id="UP000268014"/>
    </source>
</evidence>
<dbReference type="EMBL" id="UZAF01017538">
    <property type="protein sequence ID" value="VDO42625.1"/>
    <property type="molecule type" value="Genomic_DNA"/>
</dbReference>
<dbReference type="Proteomes" id="UP000268014">
    <property type="component" value="Unassembled WGS sequence"/>
</dbReference>
<name>A0A0N4WJX7_HAEPC</name>
<reference evidence="4" key="1">
    <citation type="submission" date="2017-02" db="UniProtKB">
        <authorList>
            <consortium name="WormBaseParasite"/>
        </authorList>
    </citation>
    <scope>IDENTIFICATION</scope>
</reference>
<evidence type="ECO:0000256" key="1">
    <source>
        <dbReference type="SAM" id="MobiDB-lite"/>
    </source>
</evidence>
<feature type="compositionally biased region" description="Basic and acidic residues" evidence="1">
    <location>
        <begin position="9"/>
        <end position="18"/>
    </location>
</feature>
<dbReference type="WBParaSite" id="HPLM_0001134701-mRNA-1">
    <property type="protein sequence ID" value="HPLM_0001134701-mRNA-1"/>
    <property type="gene ID" value="HPLM_0001134701"/>
</dbReference>
<proteinExistence type="predicted"/>
<keyword evidence="3" id="KW-1185">Reference proteome</keyword>
<organism evidence="4">
    <name type="scientific">Haemonchus placei</name>
    <name type="common">Barber's pole worm</name>
    <dbReference type="NCBI Taxonomy" id="6290"/>
    <lineage>
        <taxon>Eukaryota</taxon>
        <taxon>Metazoa</taxon>
        <taxon>Ecdysozoa</taxon>
        <taxon>Nematoda</taxon>
        <taxon>Chromadorea</taxon>
        <taxon>Rhabditida</taxon>
        <taxon>Rhabditina</taxon>
        <taxon>Rhabditomorpha</taxon>
        <taxon>Strongyloidea</taxon>
        <taxon>Trichostrongylidae</taxon>
        <taxon>Haemonchus</taxon>
    </lineage>
</organism>
<dbReference type="AlphaFoldDB" id="A0A0N4WJX7"/>
<evidence type="ECO:0000313" key="2">
    <source>
        <dbReference type="EMBL" id="VDO42625.1"/>
    </source>
</evidence>
<reference evidence="2 3" key="2">
    <citation type="submission" date="2018-11" db="EMBL/GenBank/DDBJ databases">
        <authorList>
            <consortium name="Pathogen Informatics"/>
        </authorList>
    </citation>
    <scope>NUCLEOTIDE SEQUENCE [LARGE SCALE GENOMIC DNA]</scope>
    <source>
        <strain evidence="2 3">MHpl1</strain>
    </source>
</reference>
<protein>
    <submittedName>
        <fullName evidence="2 4">Uncharacterized protein</fullName>
    </submittedName>
</protein>
<feature type="compositionally biased region" description="Basic and acidic residues" evidence="1">
    <location>
        <begin position="28"/>
        <end position="39"/>
    </location>
</feature>
<sequence>MEEVQNIGTEREQLRNSREANSQEQEDTQPRDCFDAKDSAQAIRRREIEQEVYQVRQAELRFLRHTQELMERPTGPQRRFERGEIRLSGERFMRCAFLKRSENNTLTNAT</sequence>